<organism evidence="2 3">
    <name type="scientific">Caldanaerobacter subterraneus</name>
    <dbReference type="NCBI Taxonomy" id="911092"/>
    <lineage>
        <taxon>Bacteria</taxon>
        <taxon>Bacillati</taxon>
        <taxon>Bacillota</taxon>
        <taxon>Clostridia</taxon>
        <taxon>Thermoanaerobacterales</taxon>
        <taxon>Thermoanaerobacteraceae</taxon>
        <taxon>Caldanaerobacter</taxon>
    </lineage>
</organism>
<protein>
    <submittedName>
        <fullName evidence="2">Uncharacterized protein</fullName>
    </submittedName>
</protein>
<dbReference type="AlphaFoldDB" id="A0A7Y2L871"/>
<dbReference type="EMBL" id="JABEQB010000005">
    <property type="protein sequence ID" value="NNG66196.1"/>
    <property type="molecule type" value="Genomic_DNA"/>
</dbReference>
<reference evidence="2 3" key="1">
    <citation type="submission" date="2020-04" db="EMBL/GenBank/DDBJ databases">
        <title>Draft genome sequence of Caldanaerobacter sunterraneus. strain 1523vc isolated from Griffin hot spring, Kamchatka, Russia.</title>
        <authorList>
            <person name="Toshchakov S.V."/>
            <person name="Podosokorskaya O.A."/>
            <person name="Kublanov I.V."/>
            <person name="Korzhenkov A."/>
            <person name="Patrushev M.V."/>
        </authorList>
    </citation>
    <scope>NUCLEOTIDE SEQUENCE [LARGE SCALE GENOMIC DNA]</scope>
    <source>
        <strain evidence="2 3">1523vc</strain>
    </source>
</reference>
<comment type="caution">
    <text evidence="2">The sequence shown here is derived from an EMBL/GenBank/DDBJ whole genome shotgun (WGS) entry which is preliminary data.</text>
</comment>
<evidence type="ECO:0000256" key="1">
    <source>
        <dbReference type="SAM" id="Phobius"/>
    </source>
</evidence>
<sequence>MGKLFQKLKKLNRQTNYLLGYLLMGLGIFIFVMYIPPWLWMVLLGIFLVIVGYYVNIYFK</sequence>
<dbReference type="RefSeq" id="WP_170270410.1">
    <property type="nucleotide sequence ID" value="NZ_JABEQB010000005.1"/>
</dbReference>
<keyword evidence="1" id="KW-0812">Transmembrane</keyword>
<accession>A0A7Y2L871</accession>
<keyword evidence="1" id="KW-0472">Membrane</keyword>
<gene>
    <name evidence="2" type="ORF">HKI81_02940</name>
</gene>
<evidence type="ECO:0000313" key="3">
    <source>
        <dbReference type="Proteomes" id="UP000529861"/>
    </source>
</evidence>
<feature type="transmembrane region" description="Helical" evidence="1">
    <location>
        <begin position="41"/>
        <end position="59"/>
    </location>
</feature>
<name>A0A7Y2L871_9THEO</name>
<feature type="transmembrane region" description="Helical" evidence="1">
    <location>
        <begin position="16"/>
        <end position="35"/>
    </location>
</feature>
<keyword evidence="1" id="KW-1133">Transmembrane helix</keyword>
<dbReference type="Proteomes" id="UP000529861">
    <property type="component" value="Unassembled WGS sequence"/>
</dbReference>
<proteinExistence type="predicted"/>
<evidence type="ECO:0000313" key="2">
    <source>
        <dbReference type="EMBL" id="NNG66196.1"/>
    </source>
</evidence>